<name>A0A8S1Q4K7_PARPR</name>
<dbReference type="Proteomes" id="UP000688137">
    <property type="component" value="Unassembled WGS sequence"/>
</dbReference>
<sequence length="140" mass="17066">MLEEKWVSLQINSQAQLWFFKKSRFRKVTQYCIDLLSYINDEFKQFMLMKPLLLINLAIQNVGNKKRIKNFENQSLFKNLLMQWWEQVKMAFRCFRYAQEMLIYLFLGNLQKSQSKVQLNFTKIKNSLLLWITVQLIKVR</sequence>
<protein>
    <submittedName>
        <fullName evidence="1">Uncharacterized protein</fullName>
    </submittedName>
</protein>
<comment type="caution">
    <text evidence="1">The sequence shown here is derived from an EMBL/GenBank/DDBJ whole genome shotgun (WGS) entry which is preliminary data.</text>
</comment>
<gene>
    <name evidence="1" type="ORF">PPRIM_AZ9-3.1.T1420056</name>
</gene>
<reference evidence="1" key="1">
    <citation type="submission" date="2021-01" db="EMBL/GenBank/DDBJ databases">
        <authorList>
            <consortium name="Genoscope - CEA"/>
            <person name="William W."/>
        </authorList>
    </citation>
    <scope>NUCLEOTIDE SEQUENCE</scope>
</reference>
<accession>A0A8S1Q4K7</accession>
<evidence type="ECO:0000313" key="1">
    <source>
        <dbReference type="EMBL" id="CAD8109925.1"/>
    </source>
</evidence>
<evidence type="ECO:0000313" key="2">
    <source>
        <dbReference type="Proteomes" id="UP000688137"/>
    </source>
</evidence>
<proteinExistence type="predicted"/>
<keyword evidence="2" id="KW-1185">Reference proteome</keyword>
<organism evidence="1 2">
    <name type="scientific">Paramecium primaurelia</name>
    <dbReference type="NCBI Taxonomy" id="5886"/>
    <lineage>
        <taxon>Eukaryota</taxon>
        <taxon>Sar</taxon>
        <taxon>Alveolata</taxon>
        <taxon>Ciliophora</taxon>
        <taxon>Intramacronucleata</taxon>
        <taxon>Oligohymenophorea</taxon>
        <taxon>Peniculida</taxon>
        <taxon>Parameciidae</taxon>
        <taxon>Paramecium</taxon>
    </lineage>
</organism>
<dbReference type="EMBL" id="CAJJDM010000146">
    <property type="protein sequence ID" value="CAD8109925.1"/>
    <property type="molecule type" value="Genomic_DNA"/>
</dbReference>
<dbReference type="AlphaFoldDB" id="A0A8S1Q4K7"/>